<accession>A0A5N3X413</accession>
<dbReference type="AlphaFoldDB" id="A0A5N3X413"/>
<name>A0A5N3X413_MUNRE</name>
<dbReference type="Proteomes" id="UP000326062">
    <property type="component" value="Chromosome 17"/>
</dbReference>
<protein>
    <submittedName>
        <fullName evidence="2">Uncharacterized protein</fullName>
    </submittedName>
</protein>
<proteinExistence type="predicted"/>
<gene>
    <name evidence="2" type="ORF">FD755_021191</name>
</gene>
<evidence type="ECO:0000313" key="3">
    <source>
        <dbReference type="Proteomes" id="UP000326062"/>
    </source>
</evidence>
<organism evidence="2 3">
    <name type="scientific">Muntiacus reevesi</name>
    <name type="common">Reeves' muntjac</name>
    <name type="synonym">Cervus reevesi</name>
    <dbReference type="NCBI Taxonomy" id="9886"/>
    <lineage>
        <taxon>Eukaryota</taxon>
        <taxon>Metazoa</taxon>
        <taxon>Chordata</taxon>
        <taxon>Craniata</taxon>
        <taxon>Vertebrata</taxon>
        <taxon>Euteleostomi</taxon>
        <taxon>Mammalia</taxon>
        <taxon>Eutheria</taxon>
        <taxon>Laurasiatheria</taxon>
        <taxon>Artiodactyla</taxon>
        <taxon>Ruminantia</taxon>
        <taxon>Pecora</taxon>
        <taxon>Cervidae</taxon>
        <taxon>Muntiacinae</taxon>
        <taxon>Muntiacus</taxon>
    </lineage>
</organism>
<evidence type="ECO:0000256" key="1">
    <source>
        <dbReference type="SAM" id="MobiDB-lite"/>
    </source>
</evidence>
<keyword evidence="3" id="KW-1185">Reference proteome</keyword>
<sequence length="183" mass="21244">MSDSLRPYESQHTRPPCPSPTPRVYSNSCPSSCLIHDSPKREITQMSINRCMAKYMVYSYSAIKRRELLIQTIAWMNLKNMLSERSQTQKNTYRLMLKLKLQYFDHLMRTADSLGKNLMLAKIEGRRRRGYTLLLLLLSHFSRVRLCATPQTAAHQAPPSLGFSRQEHWSGLPFPSPMHESEK</sequence>
<evidence type="ECO:0000313" key="2">
    <source>
        <dbReference type="EMBL" id="KAB0367867.1"/>
    </source>
</evidence>
<feature type="region of interest" description="Disordered" evidence="1">
    <location>
        <begin position="1"/>
        <end position="23"/>
    </location>
</feature>
<reference evidence="2 3" key="1">
    <citation type="submission" date="2019-06" db="EMBL/GenBank/DDBJ databases">
        <title>Discovery of a novel chromosome fission-fusion reversal in muntjac.</title>
        <authorList>
            <person name="Mudd A.B."/>
            <person name="Bredeson J.V."/>
            <person name="Baum R."/>
            <person name="Hockemeyer D."/>
            <person name="Rokhsar D.S."/>
        </authorList>
    </citation>
    <scope>NUCLEOTIDE SEQUENCE [LARGE SCALE GENOMIC DNA]</scope>
    <source>
        <strain evidence="2">UCam_UCB_Mr</strain>
        <tissue evidence="2">Fibroblast cell line</tissue>
    </source>
</reference>
<comment type="caution">
    <text evidence="2">The sequence shown here is derived from an EMBL/GenBank/DDBJ whole genome shotgun (WGS) entry which is preliminary data.</text>
</comment>
<dbReference type="EMBL" id="VCEB01000019">
    <property type="protein sequence ID" value="KAB0367867.1"/>
    <property type="molecule type" value="Genomic_DNA"/>
</dbReference>